<evidence type="ECO:0000313" key="2">
    <source>
        <dbReference type="EMBL" id="MFC4502853.1"/>
    </source>
</evidence>
<gene>
    <name evidence="2" type="ORF">ACFPIH_25625</name>
</gene>
<feature type="compositionally biased region" description="Low complexity" evidence="1">
    <location>
        <begin position="39"/>
        <end position="58"/>
    </location>
</feature>
<feature type="region of interest" description="Disordered" evidence="1">
    <location>
        <begin position="1"/>
        <end position="153"/>
    </location>
</feature>
<feature type="region of interest" description="Disordered" evidence="1">
    <location>
        <begin position="232"/>
        <end position="321"/>
    </location>
</feature>
<sequence>MSGPPSSSTPSPPPAVTQAGAGSARPAPGKLKAWRRRPVQGVGRAAAGATGAVGADIGASREVRTAAAGAGTSREVRTAAAGTGVSRQGRTAAGGSGVQGAASASGLSSRRPGRARPAVGNAATAALAVRGAGPSAEQGTGGGGRAVGAKATASPGLRRIAAHVAAGKRALVRHPAPDAEAAAAQRAAVAPAGERAAFAGQDQAAAIASAEAKPFARAEFVAKFEQRIMAEQPETEAKAKELADPSRPDTLTPQLSGEARTAADTSAGELRATAAAPPDAARMPECPPVPLTPDRPPPVPAPPAASDAVPPPLPAKALDVSANVRGTTTELSRAGLTDETLSRANEPAFSTALQAKRTAERDSAAAPAALRAKEAEQRAAAERSAAVLGGAAMKAMAGARAAAGTSVTGGKQTVQARTEARRAEITARLTGIYEDTKQAVEALLKGLDDTVRTLFEGRAVPARTRFLAACEKTWLNWFTGGPDYKAHAAVYTAEIRGAVDAVADVVEKRINEARQKAADGRRSMAAYVAGLEKGMREFGERTAAGFAERFDALEASVDEKADGLVEVLADCYTQAQEATDAALAEVKEANKGLWERARDAVVGAVKVLLDLKNLLLGVVKRAAGVADRIVTNPIGFLRNLGASVKAGLMGFLANIGTHFKAALKDWLFGSLAQAGVELPEQWDLRGVVKLVLSLLGISWAFIRAELLKHMPESVLHTVSGAVKVIGIVRDKGVGGLWEEIRDKVGDLKQQAFDMLRQFVVDTVLKAGVNWLLSLITPAGALVKAVMAVYDFLTFLVEKARALAEFVNGILDTLEEICNGVSQKVATKIETSLARTLPLAIDLLARVLKLGAIPAKIKAVLEKIGTPVRGFVSKMIAKAAAFGKKLLAGGRRAFGKLVGKADRRTRQEKQRDLSKGVGAAVDAVNALKESDLGAKAIGPVLAAIQLRYRMASLKAAPEDGTWYVEGVVNPEKRAKTRRKVSFELDIETNRTGAMSARLTATWFSLNPPKDLTAKIEALEDASRRGKLITTKPERNPSKTQSFRRKLEEKYKGNKTELRKLEKQDVDHPVELQLGGKDDIRVMTMLDRRVNRVFGSRIHHAIKHLALGTKIKMIFKRRRK</sequence>
<name>A0ABV9ASH6_9ACTN</name>
<accession>A0ABV9ASH6</accession>
<feature type="compositionally biased region" description="Low complexity" evidence="1">
    <location>
        <begin position="272"/>
        <end position="281"/>
    </location>
</feature>
<organism evidence="2 3">
    <name type="scientific">Streptomyces vulcanius</name>
    <dbReference type="NCBI Taxonomy" id="1441876"/>
    <lineage>
        <taxon>Bacteria</taxon>
        <taxon>Bacillati</taxon>
        <taxon>Actinomycetota</taxon>
        <taxon>Actinomycetes</taxon>
        <taxon>Kitasatosporales</taxon>
        <taxon>Streptomycetaceae</taxon>
        <taxon>Streptomyces</taxon>
    </lineage>
</organism>
<dbReference type="RefSeq" id="WP_381167210.1">
    <property type="nucleotide sequence ID" value="NZ_JBHSFK010000017.1"/>
</dbReference>
<protein>
    <submittedName>
        <fullName evidence="2">Uncharacterized protein</fullName>
    </submittedName>
</protein>
<proteinExistence type="predicted"/>
<feature type="compositionally biased region" description="Pro residues" evidence="1">
    <location>
        <begin position="285"/>
        <end position="314"/>
    </location>
</feature>
<evidence type="ECO:0000256" key="1">
    <source>
        <dbReference type="SAM" id="MobiDB-lite"/>
    </source>
</evidence>
<dbReference type="EMBL" id="JBHSFK010000017">
    <property type="protein sequence ID" value="MFC4502853.1"/>
    <property type="molecule type" value="Genomic_DNA"/>
</dbReference>
<feature type="compositionally biased region" description="Low complexity" evidence="1">
    <location>
        <begin position="99"/>
        <end position="133"/>
    </location>
</feature>
<dbReference type="Gene3D" id="1.20.120.20">
    <property type="entry name" value="Apolipoprotein"/>
    <property type="match status" value="1"/>
</dbReference>
<reference evidence="3" key="1">
    <citation type="journal article" date="2019" name="Int. J. Syst. Evol. Microbiol.">
        <title>The Global Catalogue of Microorganisms (GCM) 10K type strain sequencing project: providing services to taxonomists for standard genome sequencing and annotation.</title>
        <authorList>
            <consortium name="The Broad Institute Genomics Platform"/>
            <consortium name="The Broad Institute Genome Sequencing Center for Infectious Disease"/>
            <person name="Wu L."/>
            <person name="Ma J."/>
        </authorList>
    </citation>
    <scope>NUCLEOTIDE SEQUENCE [LARGE SCALE GENOMIC DNA]</scope>
    <source>
        <strain evidence="3">CGMCC 4.7177</strain>
    </source>
</reference>
<dbReference type="Proteomes" id="UP001595839">
    <property type="component" value="Unassembled WGS sequence"/>
</dbReference>
<feature type="compositionally biased region" description="Basic and acidic residues" evidence="1">
    <location>
        <begin position="235"/>
        <end position="247"/>
    </location>
</feature>
<evidence type="ECO:0000313" key="3">
    <source>
        <dbReference type="Proteomes" id="UP001595839"/>
    </source>
</evidence>
<keyword evidence="3" id="KW-1185">Reference proteome</keyword>
<comment type="caution">
    <text evidence="2">The sequence shown here is derived from an EMBL/GenBank/DDBJ whole genome shotgun (WGS) entry which is preliminary data.</text>
</comment>